<feature type="transmembrane region" description="Helical" evidence="1">
    <location>
        <begin position="151"/>
        <end position="172"/>
    </location>
</feature>
<feature type="transmembrane region" description="Helical" evidence="1">
    <location>
        <begin position="179"/>
        <end position="197"/>
    </location>
</feature>
<keyword evidence="1" id="KW-1133">Transmembrane helix</keyword>
<dbReference type="OrthoDB" id="4187110at2"/>
<sequence>MKIFFSLIKKELIENIRTKKMLGLLLLFIFIGFISPLTAKLTPQILQAIATDGIDIKANTPTEIDSWVQFFKNVKQTGMLGLVILFSTQVTNEIQKGTLINLLSKGLPRYQVIISKCFFNTIMWIFSYCICFLVAFGYTKYFFGNTFPIENILMAVFLPLIFGIFLISLEILGSVITENVIGTLLFVTGGVVIQFLLSLKEEIVKYMPIALIGKNVDIIKGIVFNDYFIPIFTTCGLIIICIISSIIVLNKKEIS</sequence>
<name>A0A0E3UUK3_9FUSO</name>
<gene>
    <name evidence="2" type="ORF">VC03_02230</name>
</gene>
<feature type="transmembrane region" description="Helical" evidence="1">
    <location>
        <begin position="21"/>
        <end position="39"/>
    </location>
</feature>
<evidence type="ECO:0000313" key="2">
    <source>
        <dbReference type="EMBL" id="AKC95368.1"/>
    </source>
</evidence>
<accession>A0A0E3UUK3</accession>
<dbReference type="STRING" id="187101.VC03_02230"/>
<dbReference type="HOGENOM" id="CLU_091969_1_0_0"/>
<dbReference type="PATRIC" id="fig|1069640.6.peg.426"/>
<dbReference type="GO" id="GO:0140359">
    <property type="term" value="F:ABC-type transporter activity"/>
    <property type="evidence" value="ECO:0007669"/>
    <property type="project" value="InterPro"/>
</dbReference>
<dbReference type="GO" id="GO:0005886">
    <property type="term" value="C:plasma membrane"/>
    <property type="evidence" value="ECO:0007669"/>
    <property type="project" value="UniProtKB-SubCell"/>
</dbReference>
<protein>
    <submittedName>
        <fullName evidence="2">Membrane protein</fullName>
    </submittedName>
</protein>
<dbReference type="AlphaFoldDB" id="A0A0E3UUK3"/>
<dbReference type="RefSeq" id="WP_046328474.1">
    <property type="nucleotide sequence ID" value="NZ_CP011280.1"/>
</dbReference>
<reference evidence="2 3" key="1">
    <citation type="journal article" date="2012" name="BMC Genomics">
        <title>Genomic sequence analysis and characterization of Sneathia amnii sp. nov.</title>
        <authorList>
            <consortium name="Vaginal Microbiome Consortium (additional members)"/>
            <person name="Harwich M.D.Jr."/>
            <person name="Serrano M.G."/>
            <person name="Fettweis J.M."/>
            <person name="Alves J.M."/>
            <person name="Reimers M.A."/>
            <person name="Buck G.A."/>
            <person name="Jefferson K.K."/>
        </authorList>
    </citation>
    <scope>NUCLEOTIDE SEQUENCE [LARGE SCALE GENOMIC DNA]</scope>
    <source>
        <strain evidence="2 3">SN35</strain>
    </source>
</reference>
<keyword evidence="1" id="KW-0472">Membrane</keyword>
<evidence type="ECO:0000256" key="1">
    <source>
        <dbReference type="SAM" id="Phobius"/>
    </source>
</evidence>
<feature type="transmembrane region" description="Helical" evidence="1">
    <location>
        <begin position="74"/>
        <end position="92"/>
    </location>
</feature>
<feature type="transmembrane region" description="Helical" evidence="1">
    <location>
        <begin position="113"/>
        <end position="139"/>
    </location>
</feature>
<proteinExistence type="predicted"/>
<dbReference type="Pfam" id="PF12679">
    <property type="entry name" value="ABC2_membrane_2"/>
    <property type="match status" value="1"/>
</dbReference>
<evidence type="ECO:0000313" key="3">
    <source>
        <dbReference type="Proteomes" id="UP000033103"/>
    </source>
</evidence>
<dbReference type="KEGG" id="sns:VC03_02230"/>
<feature type="transmembrane region" description="Helical" evidence="1">
    <location>
        <begin position="227"/>
        <end position="249"/>
    </location>
</feature>
<dbReference type="Proteomes" id="UP000033103">
    <property type="component" value="Chromosome"/>
</dbReference>
<organism evidence="2 3">
    <name type="scientific">Sneathia vaginalis</name>
    <dbReference type="NCBI Taxonomy" id="187101"/>
    <lineage>
        <taxon>Bacteria</taxon>
        <taxon>Fusobacteriati</taxon>
        <taxon>Fusobacteriota</taxon>
        <taxon>Fusobacteriia</taxon>
        <taxon>Fusobacteriales</taxon>
        <taxon>Leptotrichiaceae</taxon>
        <taxon>Sneathia</taxon>
    </lineage>
</organism>
<keyword evidence="3" id="KW-1185">Reference proteome</keyword>
<keyword evidence="1" id="KW-0812">Transmembrane</keyword>
<dbReference type="EMBL" id="CP011280">
    <property type="protein sequence ID" value="AKC95368.1"/>
    <property type="molecule type" value="Genomic_DNA"/>
</dbReference>